<protein>
    <submittedName>
        <fullName evidence="1">CAM kinase, CDPK family CAM kinase TgTPK5, putative</fullName>
    </submittedName>
</protein>
<organism evidence="1 2">
    <name type="scientific">Eimeria maxima</name>
    <name type="common">Coccidian parasite</name>
    <dbReference type="NCBI Taxonomy" id="5804"/>
    <lineage>
        <taxon>Eukaryota</taxon>
        <taxon>Sar</taxon>
        <taxon>Alveolata</taxon>
        <taxon>Apicomplexa</taxon>
        <taxon>Conoidasida</taxon>
        <taxon>Coccidia</taxon>
        <taxon>Eucoccidiorida</taxon>
        <taxon>Eimeriorina</taxon>
        <taxon>Eimeriidae</taxon>
        <taxon>Eimeria</taxon>
    </lineage>
</organism>
<dbReference type="EMBL" id="HG718920">
    <property type="protein sequence ID" value="CDJ56389.1"/>
    <property type="molecule type" value="Genomic_DNA"/>
</dbReference>
<sequence length="72" mass="8157">MPGTSRGKLRIADPFVENNEQMLQRLIHEAFISISHGKNRVNLMQAGAGLEFAFKRLQPVVPLPDRECIQKL</sequence>
<keyword evidence="1" id="KW-0418">Kinase</keyword>
<reference evidence="1" key="2">
    <citation type="submission" date="2013-10" db="EMBL/GenBank/DDBJ databases">
        <authorList>
            <person name="Aslett M."/>
        </authorList>
    </citation>
    <scope>NUCLEOTIDE SEQUENCE [LARGE SCALE GENOMIC DNA]</scope>
    <source>
        <strain evidence="1">Weybridge</strain>
    </source>
</reference>
<proteinExistence type="predicted"/>
<reference evidence="1" key="1">
    <citation type="submission" date="2013-10" db="EMBL/GenBank/DDBJ databases">
        <title>Genomic analysis of the causative agents of coccidiosis in chickens.</title>
        <authorList>
            <person name="Reid A.J."/>
            <person name="Blake D."/>
            <person name="Billington K."/>
            <person name="Browne H."/>
            <person name="Dunn M."/>
            <person name="Hung S."/>
            <person name="Kawahara F."/>
            <person name="Miranda-Saavedra D."/>
            <person name="Mourier T."/>
            <person name="Nagra H."/>
            <person name="Otto T.D."/>
            <person name="Rawlings N."/>
            <person name="Sanchez A."/>
            <person name="Sanders M."/>
            <person name="Subramaniam C."/>
            <person name="Tay Y."/>
            <person name="Dear P."/>
            <person name="Doerig C."/>
            <person name="Gruber A."/>
            <person name="Parkinson J."/>
            <person name="Shirley M."/>
            <person name="Wan K.L."/>
            <person name="Berriman M."/>
            <person name="Tomley F."/>
            <person name="Pain A."/>
        </authorList>
    </citation>
    <scope>NUCLEOTIDE SEQUENCE [LARGE SCALE GENOMIC DNA]</scope>
    <source>
        <strain evidence="1">Weybridge</strain>
    </source>
</reference>
<gene>
    <name evidence="1" type="ORF">EMWEY_00053310</name>
</gene>
<name>U6M1Q2_EIMMA</name>
<dbReference type="OrthoDB" id="444806at2759"/>
<dbReference type="GO" id="GO:0016301">
    <property type="term" value="F:kinase activity"/>
    <property type="evidence" value="ECO:0007669"/>
    <property type="project" value="UniProtKB-KW"/>
</dbReference>
<dbReference type="GeneID" id="25339317"/>
<dbReference type="RefSeq" id="XP_013333040.1">
    <property type="nucleotide sequence ID" value="XM_013477586.1"/>
</dbReference>
<accession>U6M1Q2</accession>
<dbReference type="VEuPathDB" id="ToxoDB:EMWEY_00053310"/>
<evidence type="ECO:0000313" key="2">
    <source>
        <dbReference type="Proteomes" id="UP000030763"/>
    </source>
</evidence>
<dbReference type="AlphaFoldDB" id="U6M1Q2"/>
<evidence type="ECO:0000313" key="1">
    <source>
        <dbReference type="EMBL" id="CDJ56389.1"/>
    </source>
</evidence>
<keyword evidence="2" id="KW-1185">Reference proteome</keyword>
<dbReference type="Proteomes" id="UP000030763">
    <property type="component" value="Unassembled WGS sequence"/>
</dbReference>
<keyword evidence="1" id="KW-0808">Transferase</keyword>